<dbReference type="AlphaFoldDB" id="A0A1C5JXE0"/>
<gene>
    <name evidence="3" type="ORF">GA0070213_1151</name>
</gene>
<name>A0A1C5JXE0_9ACTN</name>
<accession>A0A1C5JXE0</accession>
<sequence length="120" mass="12292">MNAILRKSILGVAGLAFTGGVFAGPIAAHADTPAHTATKPVAVASVQGEQSTIALNDEQTANVKAIIAATKKAGLPERAAIVSIATALQESKLENLGHLGDRNDHDSLGLFQQRPSSGWG</sequence>
<reference evidence="4" key="1">
    <citation type="submission" date="2016-06" db="EMBL/GenBank/DDBJ databases">
        <authorList>
            <person name="Varghese N."/>
            <person name="Submissions Spin"/>
        </authorList>
    </citation>
    <scope>NUCLEOTIDE SEQUENCE [LARGE SCALE GENOMIC DNA]</scope>
    <source>
        <strain evidence="4">DSM 45647</strain>
    </source>
</reference>
<evidence type="ECO:0000313" key="3">
    <source>
        <dbReference type="EMBL" id="SCG74919.1"/>
    </source>
</evidence>
<evidence type="ECO:0000256" key="2">
    <source>
        <dbReference type="SAM" id="SignalP"/>
    </source>
</evidence>
<keyword evidence="4" id="KW-1185">Reference proteome</keyword>
<feature type="region of interest" description="Disordered" evidence="1">
    <location>
        <begin position="97"/>
        <end position="120"/>
    </location>
</feature>
<dbReference type="STRING" id="745366.GA0070213_1151"/>
<protein>
    <recommendedName>
        <fullName evidence="5">Transglycosylase SLT domain-containing protein</fullName>
    </recommendedName>
</protein>
<dbReference type="EMBL" id="FMDM01000015">
    <property type="protein sequence ID" value="SCG74919.1"/>
    <property type="molecule type" value="Genomic_DNA"/>
</dbReference>
<evidence type="ECO:0008006" key="5">
    <source>
        <dbReference type="Google" id="ProtNLM"/>
    </source>
</evidence>
<evidence type="ECO:0000313" key="4">
    <source>
        <dbReference type="Proteomes" id="UP000199360"/>
    </source>
</evidence>
<proteinExistence type="predicted"/>
<feature type="chain" id="PRO_5038727455" description="Transglycosylase SLT domain-containing protein" evidence="2">
    <location>
        <begin position="24"/>
        <end position="120"/>
    </location>
</feature>
<feature type="signal peptide" evidence="2">
    <location>
        <begin position="1"/>
        <end position="23"/>
    </location>
</feature>
<keyword evidence="2" id="KW-0732">Signal</keyword>
<dbReference type="Proteomes" id="UP000199360">
    <property type="component" value="Unassembled WGS sequence"/>
</dbReference>
<feature type="compositionally biased region" description="Basic and acidic residues" evidence="1">
    <location>
        <begin position="97"/>
        <end position="107"/>
    </location>
</feature>
<evidence type="ECO:0000256" key="1">
    <source>
        <dbReference type="SAM" id="MobiDB-lite"/>
    </source>
</evidence>
<feature type="non-terminal residue" evidence="3">
    <location>
        <position position="120"/>
    </location>
</feature>
<organism evidence="3 4">
    <name type="scientific">Micromonospora humi</name>
    <dbReference type="NCBI Taxonomy" id="745366"/>
    <lineage>
        <taxon>Bacteria</taxon>
        <taxon>Bacillati</taxon>
        <taxon>Actinomycetota</taxon>
        <taxon>Actinomycetes</taxon>
        <taxon>Micromonosporales</taxon>
        <taxon>Micromonosporaceae</taxon>
        <taxon>Micromonospora</taxon>
    </lineage>
</organism>